<evidence type="ECO:0008006" key="3">
    <source>
        <dbReference type="Google" id="ProtNLM"/>
    </source>
</evidence>
<feature type="chain" id="PRO_5043548983" description="DUF4189 domain-containing protein" evidence="1">
    <location>
        <begin position="23"/>
        <end position="85"/>
    </location>
</feature>
<proteinExistence type="predicted"/>
<keyword evidence="1" id="KW-0732">Signal</keyword>
<feature type="signal peptide" evidence="1">
    <location>
        <begin position="1"/>
        <end position="22"/>
    </location>
</feature>
<dbReference type="RefSeq" id="WP_406857840.1">
    <property type="nucleotide sequence ID" value="NZ_CP157484.1"/>
</dbReference>
<name>A0AAU7JLB8_9HYPH</name>
<evidence type="ECO:0000313" key="2">
    <source>
        <dbReference type="EMBL" id="XBO40986.1"/>
    </source>
</evidence>
<reference evidence="2" key="1">
    <citation type="submission" date="2024-05" db="EMBL/GenBank/DDBJ databases">
        <authorList>
            <person name="Kim S."/>
            <person name="Heo J."/>
            <person name="Choi H."/>
            <person name="Choi Y."/>
            <person name="Kwon S.-W."/>
            <person name="Kim Y."/>
        </authorList>
    </citation>
    <scope>NUCLEOTIDE SEQUENCE</scope>
    <source>
        <strain evidence="2">KACC 23698</strain>
    </source>
</reference>
<organism evidence="2">
    <name type="scientific">Alsobacter sp. KACC 23698</name>
    <dbReference type="NCBI Taxonomy" id="3149229"/>
    <lineage>
        <taxon>Bacteria</taxon>
        <taxon>Pseudomonadati</taxon>
        <taxon>Pseudomonadota</taxon>
        <taxon>Alphaproteobacteria</taxon>
        <taxon>Hyphomicrobiales</taxon>
        <taxon>Alsobacteraceae</taxon>
        <taxon>Alsobacter</taxon>
    </lineage>
</organism>
<protein>
    <recommendedName>
        <fullName evidence="3">DUF4189 domain-containing protein</fullName>
    </recommendedName>
</protein>
<sequence>MNRTVLMLVAGLALGAALTGEAAAQQAGRPGGYRHGAFQGGAWRGGGFPGADSGAVLRPQEAAQLAAAAMRANCLQGYRTCVVPR</sequence>
<gene>
    <name evidence="2" type="ORF">ABEG18_09575</name>
</gene>
<accession>A0AAU7JLB8</accession>
<dbReference type="EMBL" id="CP157484">
    <property type="protein sequence ID" value="XBO40986.1"/>
    <property type="molecule type" value="Genomic_DNA"/>
</dbReference>
<dbReference type="AlphaFoldDB" id="A0AAU7JLB8"/>
<evidence type="ECO:0000256" key="1">
    <source>
        <dbReference type="SAM" id="SignalP"/>
    </source>
</evidence>